<reference evidence="3 4" key="1">
    <citation type="submission" date="2019-02" db="EMBL/GenBank/DDBJ databases">
        <title>Deep-cultivation of Planctomycetes and their phenomic and genomic characterization uncovers novel biology.</title>
        <authorList>
            <person name="Wiegand S."/>
            <person name="Jogler M."/>
            <person name="Boedeker C."/>
            <person name="Pinto D."/>
            <person name="Vollmers J."/>
            <person name="Rivas-Marin E."/>
            <person name="Kohn T."/>
            <person name="Peeters S.H."/>
            <person name="Heuer A."/>
            <person name="Rast P."/>
            <person name="Oberbeckmann S."/>
            <person name="Bunk B."/>
            <person name="Jeske O."/>
            <person name="Meyerdierks A."/>
            <person name="Storesund J.E."/>
            <person name="Kallscheuer N."/>
            <person name="Luecker S."/>
            <person name="Lage O.M."/>
            <person name="Pohl T."/>
            <person name="Merkel B.J."/>
            <person name="Hornburger P."/>
            <person name="Mueller R.-W."/>
            <person name="Bruemmer F."/>
            <person name="Labrenz M."/>
            <person name="Spormann A.M."/>
            <person name="Op Den Camp H."/>
            <person name="Overmann J."/>
            <person name="Amann R."/>
            <person name="Jetten M.S.M."/>
            <person name="Mascher T."/>
            <person name="Medema M.H."/>
            <person name="Devos D.P."/>
            <person name="Kaster A.-K."/>
            <person name="Ovreas L."/>
            <person name="Rohde M."/>
            <person name="Galperin M.Y."/>
            <person name="Jogler C."/>
        </authorList>
    </citation>
    <scope>NUCLEOTIDE SEQUENCE [LARGE SCALE GENOMIC DNA]</scope>
    <source>
        <strain evidence="3 4">Pla52o</strain>
    </source>
</reference>
<gene>
    <name evidence="3" type="ORF">Pla52o_50090</name>
</gene>
<accession>A0A5C6C3D4</accession>
<feature type="transmembrane region" description="Helical" evidence="1">
    <location>
        <begin position="30"/>
        <end position="50"/>
    </location>
</feature>
<comment type="caution">
    <text evidence="3">The sequence shown here is derived from an EMBL/GenBank/DDBJ whole genome shotgun (WGS) entry which is preliminary data.</text>
</comment>
<dbReference type="Proteomes" id="UP000316304">
    <property type="component" value="Unassembled WGS sequence"/>
</dbReference>
<feature type="chain" id="PRO_5023111617" description="Transmembrane protein" evidence="2">
    <location>
        <begin position="21"/>
        <end position="135"/>
    </location>
</feature>
<evidence type="ECO:0000313" key="3">
    <source>
        <dbReference type="EMBL" id="TWU17794.1"/>
    </source>
</evidence>
<evidence type="ECO:0000256" key="1">
    <source>
        <dbReference type="SAM" id="Phobius"/>
    </source>
</evidence>
<feature type="transmembrane region" description="Helical" evidence="1">
    <location>
        <begin position="62"/>
        <end position="84"/>
    </location>
</feature>
<keyword evidence="1" id="KW-1133">Transmembrane helix</keyword>
<evidence type="ECO:0000256" key="2">
    <source>
        <dbReference type="SAM" id="SignalP"/>
    </source>
</evidence>
<dbReference type="PROSITE" id="PS51257">
    <property type="entry name" value="PROKAR_LIPOPROTEIN"/>
    <property type="match status" value="1"/>
</dbReference>
<proteinExistence type="predicted"/>
<dbReference type="AlphaFoldDB" id="A0A5C6C3D4"/>
<keyword evidence="4" id="KW-1185">Reference proteome</keyword>
<sequence precursor="true">MRFTTCTLLTFIAVFACAFASIKHPSTMVIEVLTHLYVLSACTALVAAFHSTGRVQSYSLTYGVFGFGLIQFRSFPQSISMWIWENVTHDGPQTVPIDNGEWYLVQNIVETTTSVVLCLFAASLVAGFQRRASDA</sequence>
<dbReference type="EMBL" id="SJPT01000010">
    <property type="protein sequence ID" value="TWU17794.1"/>
    <property type="molecule type" value="Genomic_DNA"/>
</dbReference>
<keyword evidence="1" id="KW-0472">Membrane</keyword>
<feature type="transmembrane region" description="Helical" evidence="1">
    <location>
        <begin position="104"/>
        <end position="128"/>
    </location>
</feature>
<name>A0A5C6C3D4_9BACT</name>
<protein>
    <recommendedName>
        <fullName evidence="5">Transmembrane protein</fullName>
    </recommendedName>
</protein>
<keyword evidence="2" id="KW-0732">Signal</keyword>
<evidence type="ECO:0000313" key="4">
    <source>
        <dbReference type="Proteomes" id="UP000316304"/>
    </source>
</evidence>
<keyword evidence="1" id="KW-0812">Transmembrane</keyword>
<evidence type="ECO:0008006" key="5">
    <source>
        <dbReference type="Google" id="ProtNLM"/>
    </source>
</evidence>
<feature type="signal peptide" evidence="2">
    <location>
        <begin position="1"/>
        <end position="20"/>
    </location>
</feature>
<organism evidence="3 4">
    <name type="scientific">Novipirellula galeiformis</name>
    <dbReference type="NCBI Taxonomy" id="2528004"/>
    <lineage>
        <taxon>Bacteria</taxon>
        <taxon>Pseudomonadati</taxon>
        <taxon>Planctomycetota</taxon>
        <taxon>Planctomycetia</taxon>
        <taxon>Pirellulales</taxon>
        <taxon>Pirellulaceae</taxon>
        <taxon>Novipirellula</taxon>
    </lineage>
</organism>